<evidence type="ECO:0000256" key="1">
    <source>
        <dbReference type="ARBA" id="ARBA00009998"/>
    </source>
</evidence>
<dbReference type="SUPFAM" id="SSF116842">
    <property type="entry name" value="XseB-like"/>
    <property type="match status" value="1"/>
</dbReference>
<comment type="function">
    <text evidence="6">Bidirectionally degrades single-stranded DNA into large acid-insoluble oligonucleotides, which are then degraded further into small acid-soluble oligonucleotides.</text>
</comment>
<dbReference type="HAMAP" id="MF_00337">
    <property type="entry name" value="Exonuc_7_S"/>
    <property type="match status" value="1"/>
</dbReference>
<comment type="similarity">
    <text evidence="1 6">Belongs to the XseB family.</text>
</comment>
<dbReference type="Gene3D" id="1.10.287.1040">
    <property type="entry name" value="Exonuclease VII, small subunit"/>
    <property type="match status" value="1"/>
</dbReference>
<dbReference type="OrthoDB" id="5244334at2"/>
<dbReference type="GO" id="GO:0008855">
    <property type="term" value="F:exodeoxyribonuclease VII activity"/>
    <property type="evidence" value="ECO:0007669"/>
    <property type="project" value="UniProtKB-UniRule"/>
</dbReference>
<evidence type="ECO:0000256" key="3">
    <source>
        <dbReference type="ARBA" id="ARBA00022722"/>
    </source>
</evidence>
<dbReference type="NCBIfam" id="TIGR01280">
    <property type="entry name" value="xseB"/>
    <property type="match status" value="1"/>
</dbReference>
<keyword evidence="3 6" id="KW-0540">Nuclease</keyword>
<keyword evidence="5 6" id="KW-0269">Exonuclease</keyword>
<dbReference type="EMBL" id="VIGC01000021">
    <property type="protein sequence ID" value="TQE94667.1"/>
    <property type="molecule type" value="Genomic_DNA"/>
</dbReference>
<dbReference type="AlphaFoldDB" id="A0A540VD45"/>
<comment type="caution">
    <text evidence="7">The sequence shown here is derived from an EMBL/GenBank/DDBJ whole genome shotgun (WGS) entry which is preliminary data.</text>
</comment>
<evidence type="ECO:0000313" key="8">
    <source>
        <dbReference type="Proteomes" id="UP000317371"/>
    </source>
</evidence>
<keyword evidence="4 6" id="KW-0378">Hydrolase</keyword>
<dbReference type="Proteomes" id="UP000317371">
    <property type="component" value="Unassembled WGS sequence"/>
</dbReference>
<dbReference type="Pfam" id="PF02609">
    <property type="entry name" value="Exonuc_VII_S"/>
    <property type="match status" value="1"/>
</dbReference>
<dbReference type="EC" id="3.1.11.6" evidence="6"/>
<evidence type="ECO:0000313" key="7">
    <source>
        <dbReference type="EMBL" id="TQE94667.1"/>
    </source>
</evidence>
<dbReference type="FunCoup" id="A0A540VD45">
    <property type="interactions" value="219"/>
</dbReference>
<keyword evidence="2 6" id="KW-0963">Cytoplasm</keyword>
<dbReference type="GO" id="GO:0005829">
    <property type="term" value="C:cytosol"/>
    <property type="evidence" value="ECO:0007669"/>
    <property type="project" value="TreeGrafter"/>
</dbReference>
<evidence type="ECO:0000256" key="5">
    <source>
        <dbReference type="ARBA" id="ARBA00022839"/>
    </source>
</evidence>
<dbReference type="InParanoid" id="A0A540VD45"/>
<accession>A0A540VD45</accession>
<sequence length="77" mass="8861">MSQTQSEPTYEEAFARLEEILAALENGDLPLEETLSLYELGATLAAYCTRKLDEAELRVRQWQPNDETVPLEEWQES</sequence>
<gene>
    <name evidence="6 7" type="primary">xseB</name>
    <name evidence="7" type="ORF">FKZ61_15510</name>
</gene>
<name>A0A540VD45_9CHLR</name>
<dbReference type="PANTHER" id="PTHR34137">
    <property type="entry name" value="EXODEOXYRIBONUCLEASE 7 SMALL SUBUNIT"/>
    <property type="match status" value="1"/>
</dbReference>
<evidence type="ECO:0000256" key="6">
    <source>
        <dbReference type="HAMAP-Rule" id="MF_00337"/>
    </source>
</evidence>
<evidence type="ECO:0000256" key="4">
    <source>
        <dbReference type="ARBA" id="ARBA00022801"/>
    </source>
</evidence>
<comment type="subunit">
    <text evidence="6">Heterooligomer composed of large and small subunits.</text>
</comment>
<dbReference type="RefSeq" id="WP_141611059.1">
    <property type="nucleotide sequence ID" value="NZ_VIGC02000021.1"/>
</dbReference>
<comment type="catalytic activity">
    <reaction evidence="6">
        <text>Exonucleolytic cleavage in either 5'- to 3'- or 3'- to 5'-direction to yield nucleoside 5'-phosphates.</text>
        <dbReference type="EC" id="3.1.11.6"/>
    </reaction>
</comment>
<organism evidence="7 8">
    <name type="scientific">Litorilinea aerophila</name>
    <dbReference type="NCBI Taxonomy" id="1204385"/>
    <lineage>
        <taxon>Bacteria</taxon>
        <taxon>Bacillati</taxon>
        <taxon>Chloroflexota</taxon>
        <taxon>Caldilineae</taxon>
        <taxon>Caldilineales</taxon>
        <taxon>Caldilineaceae</taxon>
        <taxon>Litorilinea</taxon>
    </lineage>
</organism>
<dbReference type="GO" id="GO:0009318">
    <property type="term" value="C:exodeoxyribonuclease VII complex"/>
    <property type="evidence" value="ECO:0007669"/>
    <property type="project" value="UniProtKB-UniRule"/>
</dbReference>
<proteinExistence type="inferred from homology"/>
<keyword evidence="8" id="KW-1185">Reference proteome</keyword>
<dbReference type="InterPro" id="IPR037004">
    <property type="entry name" value="Exonuc_VII_ssu_sf"/>
</dbReference>
<dbReference type="PANTHER" id="PTHR34137:SF1">
    <property type="entry name" value="EXODEOXYRIBONUCLEASE 7 SMALL SUBUNIT"/>
    <property type="match status" value="1"/>
</dbReference>
<dbReference type="GO" id="GO:0006308">
    <property type="term" value="P:DNA catabolic process"/>
    <property type="evidence" value="ECO:0007669"/>
    <property type="project" value="UniProtKB-UniRule"/>
</dbReference>
<evidence type="ECO:0000256" key="2">
    <source>
        <dbReference type="ARBA" id="ARBA00022490"/>
    </source>
</evidence>
<comment type="subcellular location">
    <subcellularLocation>
        <location evidence="6">Cytoplasm</location>
    </subcellularLocation>
</comment>
<dbReference type="PIRSF" id="PIRSF006488">
    <property type="entry name" value="Exonuc_VII_S"/>
    <property type="match status" value="1"/>
</dbReference>
<dbReference type="InterPro" id="IPR003761">
    <property type="entry name" value="Exonuc_VII_S"/>
</dbReference>
<protein>
    <recommendedName>
        <fullName evidence="6">Exodeoxyribonuclease 7 small subunit</fullName>
        <ecNumber evidence="6">3.1.11.6</ecNumber>
    </recommendedName>
    <alternativeName>
        <fullName evidence="6">Exodeoxyribonuclease VII small subunit</fullName>
        <shortName evidence="6">Exonuclease VII small subunit</shortName>
    </alternativeName>
</protein>
<reference evidence="7 8" key="1">
    <citation type="submission" date="2019-06" db="EMBL/GenBank/DDBJ databases">
        <title>Genome sequence of Litorilinea aerophila BAA-2444.</title>
        <authorList>
            <person name="Maclea K.S."/>
            <person name="Maurais E.G."/>
            <person name="Iannazzi L.C."/>
        </authorList>
    </citation>
    <scope>NUCLEOTIDE SEQUENCE [LARGE SCALE GENOMIC DNA]</scope>
    <source>
        <strain evidence="7 8">ATCC BAA-2444</strain>
    </source>
</reference>